<dbReference type="PIRSF" id="PIRSF005700">
    <property type="entry name" value="PepC"/>
    <property type="match status" value="1"/>
</dbReference>
<sequence length="410" mass="47500">MHWQVESEGRPVTNQKSSGRCWIFAALNVMRLPFIKQYNLEEFEFSQAYLFYMDKLERCNYFLNKMVECAKRGEEVEGRLLSFLLHDPIVDGGQWDMFVNLITRYGVMPKKYFPESYSAENSMRMNRILQSKLREYTRELRAVVSKDGDESTVVSTLTRQMKEIYRIVSICLGIPPETFTWEYYDKSKTYHKIGPITPLEFYNEYVKPVYNVEDKVCLVTDPRPNNAYGHAYTVDCLGNMVGGRSTIYNNQPVEMLMNLTSESIKNGEAVWFGCEVAKRFAGKLGIQDLEVHNYKSVFGVEVNLGLSKADRLLYGESLMTHAMVFTATTLNESGSPEKWRVENSWGEDRGEKGYLLMTSEWFREFVFETVVDKKYVPEEVLAVFNQEPIVLPAWDPMGALARDVRSQLQF</sequence>
<evidence type="ECO:0000256" key="3">
    <source>
        <dbReference type="ARBA" id="ARBA00012465"/>
    </source>
</evidence>
<dbReference type="GO" id="GO:0005737">
    <property type="term" value="C:cytoplasm"/>
    <property type="evidence" value="ECO:0007669"/>
    <property type="project" value="UniProtKB-SubCell"/>
</dbReference>
<dbReference type="SUPFAM" id="SSF54001">
    <property type="entry name" value="Cysteine proteinases"/>
    <property type="match status" value="1"/>
</dbReference>
<feature type="active site" evidence="10">
    <location>
        <position position="21"/>
    </location>
</feature>
<dbReference type="AlphaFoldDB" id="A0A5B7CW34"/>
<evidence type="ECO:0000256" key="6">
    <source>
        <dbReference type="ARBA" id="ARBA00022670"/>
    </source>
</evidence>
<dbReference type="PROSITE" id="PS00139">
    <property type="entry name" value="THIOL_PROTEASE_CYS"/>
    <property type="match status" value="1"/>
</dbReference>
<dbReference type="PANTHER" id="PTHR10363:SF2">
    <property type="entry name" value="BLEOMYCIN HYDROLASE"/>
    <property type="match status" value="1"/>
</dbReference>
<evidence type="ECO:0000256" key="7">
    <source>
        <dbReference type="ARBA" id="ARBA00022801"/>
    </source>
</evidence>
<evidence type="ECO:0000256" key="10">
    <source>
        <dbReference type="PIRSR" id="PIRSR005700-1"/>
    </source>
</evidence>
<dbReference type="GO" id="GO:0043418">
    <property type="term" value="P:homocysteine catabolic process"/>
    <property type="evidence" value="ECO:0007669"/>
    <property type="project" value="TreeGrafter"/>
</dbReference>
<dbReference type="Pfam" id="PF03051">
    <property type="entry name" value="Peptidase_C1_2"/>
    <property type="match status" value="1"/>
</dbReference>
<dbReference type="GO" id="GO:0070005">
    <property type="term" value="F:cysteine-type aminopeptidase activity"/>
    <property type="evidence" value="ECO:0007669"/>
    <property type="project" value="InterPro"/>
</dbReference>
<evidence type="ECO:0000313" key="12">
    <source>
        <dbReference type="EMBL" id="MPC12944.1"/>
    </source>
</evidence>
<dbReference type="Proteomes" id="UP000324222">
    <property type="component" value="Unassembled WGS sequence"/>
</dbReference>
<organism evidence="12 13">
    <name type="scientific">Portunus trituberculatus</name>
    <name type="common">Swimming crab</name>
    <name type="synonym">Neptunus trituberculatus</name>
    <dbReference type="NCBI Taxonomy" id="210409"/>
    <lineage>
        <taxon>Eukaryota</taxon>
        <taxon>Metazoa</taxon>
        <taxon>Ecdysozoa</taxon>
        <taxon>Arthropoda</taxon>
        <taxon>Crustacea</taxon>
        <taxon>Multicrustacea</taxon>
        <taxon>Malacostraca</taxon>
        <taxon>Eumalacostraca</taxon>
        <taxon>Eucarida</taxon>
        <taxon>Decapoda</taxon>
        <taxon>Pleocyemata</taxon>
        <taxon>Brachyura</taxon>
        <taxon>Eubrachyura</taxon>
        <taxon>Portunoidea</taxon>
        <taxon>Portunidae</taxon>
        <taxon>Portuninae</taxon>
        <taxon>Portunus</taxon>
    </lineage>
</organism>
<comment type="catalytic activity">
    <reaction evidence="1 9">
        <text>Inactivates bleomycin B2 (a cytotoxic glycometallopeptide) by hydrolysis of a carboxyamide bond of beta-aminoalanine, but also shows general aminopeptidase activity. The specificity varies somewhat with source, but amino acid arylamides of Met, Leu and Ala are preferred.</text>
        <dbReference type="EC" id="3.4.22.40"/>
    </reaction>
</comment>
<keyword evidence="13" id="KW-1185">Reference proteome</keyword>
<proteinExistence type="inferred from homology"/>
<keyword evidence="11" id="KW-0175">Coiled coil</keyword>
<keyword evidence="5 9" id="KW-0963">Cytoplasm</keyword>
<feature type="active site" evidence="10">
    <location>
        <position position="321"/>
    </location>
</feature>
<evidence type="ECO:0000256" key="2">
    <source>
        <dbReference type="ARBA" id="ARBA00004496"/>
    </source>
</evidence>
<accession>A0A5B7CW34</accession>
<evidence type="ECO:0000256" key="11">
    <source>
        <dbReference type="SAM" id="Coils"/>
    </source>
</evidence>
<name>A0A5B7CW34_PORTR</name>
<dbReference type="OrthoDB" id="2666448at2759"/>
<dbReference type="FunFam" id="3.90.70.10:FF:000021">
    <property type="entry name" value="Bleomycin hydrolase"/>
    <property type="match status" value="1"/>
</dbReference>
<dbReference type="InterPro" id="IPR000169">
    <property type="entry name" value="Pept_cys_AS"/>
</dbReference>
<dbReference type="InterPro" id="IPR004134">
    <property type="entry name" value="Peptidase_C1B"/>
</dbReference>
<gene>
    <name evidence="12" type="primary">BLMH</name>
    <name evidence="12" type="ORF">E2C01_005661</name>
</gene>
<evidence type="ECO:0000256" key="4">
    <source>
        <dbReference type="ARBA" id="ARBA00022227"/>
    </source>
</evidence>
<evidence type="ECO:0000313" key="13">
    <source>
        <dbReference type="Proteomes" id="UP000324222"/>
    </source>
</evidence>
<keyword evidence="6 9" id="KW-0645">Protease</keyword>
<evidence type="ECO:0000256" key="8">
    <source>
        <dbReference type="ARBA" id="ARBA00022807"/>
    </source>
</evidence>
<keyword evidence="8 9" id="KW-0788">Thiol protease</keyword>
<dbReference type="GO" id="GO:0006508">
    <property type="term" value="P:proteolysis"/>
    <property type="evidence" value="ECO:0007669"/>
    <property type="project" value="UniProtKB-KW"/>
</dbReference>
<dbReference type="PANTHER" id="PTHR10363">
    <property type="entry name" value="BLEOMYCIN HYDROLASE"/>
    <property type="match status" value="1"/>
</dbReference>
<dbReference type="GO" id="GO:0004197">
    <property type="term" value="F:cysteine-type endopeptidase activity"/>
    <property type="evidence" value="ECO:0007669"/>
    <property type="project" value="UniProtKB-EC"/>
</dbReference>
<dbReference type="EC" id="3.4.22.40" evidence="3 9"/>
<keyword evidence="7 9" id="KW-0378">Hydrolase</keyword>
<evidence type="ECO:0000256" key="9">
    <source>
        <dbReference type="PIRNR" id="PIRNR005700"/>
    </source>
</evidence>
<dbReference type="GO" id="GO:0009636">
    <property type="term" value="P:response to toxic substance"/>
    <property type="evidence" value="ECO:0007669"/>
    <property type="project" value="TreeGrafter"/>
</dbReference>
<dbReference type="CDD" id="cd00585">
    <property type="entry name" value="Peptidase_C1B"/>
    <property type="match status" value="1"/>
</dbReference>
<feature type="coiled-coil region" evidence="11">
    <location>
        <begin position="119"/>
        <end position="146"/>
    </location>
</feature>
<comment type="subcellular location">
    <subcellularLocation>
        <location evidence="2 9">Cytoplasm</location>
    </subcellularLocation>
</comment>
<feature type="active site" evidence="10">
    <location>
        <position position="343"/>
    </location>
</feature>
<protein>
    <recommendedName>
        <fullName evidence="4 9">Bleomycin hydrolase</fullName>
        <ecNumber evidence="3 9">3.4.22.40</ecNumber>
    </recommendedName>
</protein>
<reference evidence="12 13" key="1">
    <citation type="submission" date="2019-05" db="EMBL/GenBank/DDBJ databases">
        <title>Another draft genome of Portunus trituberculatus and its Hox gene families provides insights of decapod evolution.</title>
        <authorList>
            <person name="Jeong J.-H."/>
            <person name="Song I."/>
            <person name="Kim S."/>
            <person name="Choi T."/>
            <person name="Kim D."/>
            <person name="Ryu S."/>
            <person name="Kim W."/>
        </authorList>
    </citation>
    <scope>NUCLEOTIDE SEQUENCE [LARGE SCALE GENOMIC DNA]</scope>
    <source>
        <tissue evidence="12">Muscle</tissue>
    </source>
</reference>
<evidence type="ECO:0000256" key="1">
    <source>
        <dbReference type="ARBA" id="ARBA00000423"/>
    </source>
</evidence>
<comment type="similarity">
    <text evidence="9">Belongs to the peptidase C1 family.</text>
</comment>
<dbReference type="Gene3D" id="3.90.70.10">
    <property type="entry name" value="Cysteine proteinases"/>
    <property type="match status" value="1"/>
</dbReference>
<comment type="caution">
    <text evidence="12">The sequence shown here is derived from an EMBL/GenBank/DDBJ whole genome shotgun (WGS) entry which is preliminary data.</text>
</comment>
<dbReference type="EMBL" id="VSRR010000247">
    <property type="protein sequence ID" value="MPC12944.1"/>
    <property type="molecule type" value="Genomic_DNA"/>
</dbReference>
<dbReference type="InterPro" id="IPR038765">
    <property type="entry name" value="Papain-like_cys_pep_sf"/>
</dbReference>
<evidence type="ECO:0000256" key="5">
    <source>
        <dbReference type="ARBA" id="ARBA00022490"/>
    </source>
</evidence>